<dbReference type="SUPFAM" id="SSF82895">
    <property type="entry name" value="TSP-1 type 1 repeat"/>
    <property type="match status" value="1"/>
</dbReference>
<dbReference type="GO" id="GO:0005615">
    <property type="term" value="C:extracellular space"/>
    <property type="evidence" value="ECO:0007669"/>
    <property type="project" value="TreeGrafter"/>
</dbReference>
<keyword evidence="5" id="KW-0732">Signal</keyword>
<dbReference type="GO" id="GO:0005739">
    <property type="term" value="C:mitochondrion"/>
    <property type="evidence" value="ECO:0007669"/>
    <property type="project" value="UniProtKB-SubCell"/>
</dbReference>
<accession>A0AAU9YTV4</accession>
<dbReference type="FunFam" id="2.20.100.10:FF:000065">
    <property type="entry name" value="Cellular communication network factor 6"/>
    <property type="match status" value="1"/>
</dbReference>
<dbReference type="InterPro" id="IPR043973">
    <property type="entry name" value="TSP1_CCN"/>
</dbReference>
<dbReference type="PROSITE" id="PS51323">
    <property type="entry name" value="IGFBP_N_2"/>
    <property type="match status" value="1"/>
</dbReference>
<evidence type="ECO:0000313" key="16">
    <source>
        <dbReference type="EMBL" id="CAH6778233.1"/>
    </source>
</evidence>
<evidence type="ECO:0000256" key="2">
    <source>
        <dbReference type="ARBA" id="ARBA00004613"/>
    </source>
</evidence>
<evidence type="ECO:0000256" key="5">
    <source>
        <dbReference type="ARBA" id="ARBA00022729"/>
    </source>
</evidence>
<comment type="subcellular location">
    <subcellularLocation>
        <location evidence="1">Mitochondrion</location>
    </subcellularLocation>
    <subcellularLocation>
        <location evidence="2">Secreted</location>
    </subcellularLocation>
</comment>
<name>A0AAU9YTV4_PHORO</name>
<organism evidence="16 17">
    <name type="scientific">Phodopus roborovskii</name>
    <name type="common">Roborovski's desert hamster</name>
    <name type="synonym">Cricetulus roborovskii</name>
    <dbReference type="NCBI Taxonomy" id="109678"/>
    <lineage>
        <taxon>Eukaryota</taxon>
        <taxon>Metazoa</taxon>
        <taxon>Chordata</taxon>
        <taxon>Craniata</taxon>
        <taxon>Vertebrata</taxon>
        <taxon>Euteleostomi</taxon>
        <taxon>Mammalia</taxon>
        <taxon>Eutheria</taxon>
        <taxon>Euarchontoglires</taxon>
        <taxon>Glires</taxon>
        <taxon>Rodentia</taxon>
        <taxon>Myomorpha</taxon>
        <taxon>Muroidea</taxon>
        <taxon>Cricetidae</taxon>
        <taxon>Cricetinae</taxon>
        <taxon>Phodopus</taxon>
    </lineage>
</organism>
<dbReference type="GO" id="GO:0007155">
    <property type="term" value="P:cell adhesion"/>
    <property type="evidence" value="ECO:0007669"/>
    <property type="project" value="TreeGrafter"/>
</dbReference>
<evidence type="ECO:0000256" key="9">
    <source>
        <dbReference type="ARBA" id="ARBA00023180"/>
    </source>
</evidence>
<evidence type="ECO:0000256" key="6">
    <source>
        <dbReference type="ARBA" id="ARBA00023030"/>
    </source>
</evidence>
<keyword evidence="6" id="KW-0339">Growth factor</keyword>
<dbReference type="GO" id="GO:0051239">
    <property type="term" value="P:regulation of multicellular organismal process"/>
    <property type="evidence" value="ECO:0007669"/>
    <property type="project" value="UniProtKB-ARBA"/>
</dbReference>
<comment type="caution">
    <text evidence="13">Lacks conserved residue(s) required for the propagation of feature annotation.</text>
</comment>
<dbReference type="PROSITE" id="PS50092">
    <property type="entry name" value="TSP1"/>
    <property type="match status" value="1"/>
</dbReference>
<dbReference type="Pfam" id="PF00007">
    <property type="entry name" value="Cys_knot"/>
    <property type="match status" value="1"/>
</dbReference>
<evidence type="ECO:0000313" key="17">
    <source>
        <dbReference type="Proteomes" id="UP001152836"/>
    </source>
</evidence>
<dbReference type="GO" id="GO:0008083">
    <property type="term" value="F:growth factor activity"/>
    <property type="evidence" value="ECO:0007669"/>
    <property type="project" value="UniProtKB-KW"/>
</dbReference>
<dbReference type="GO" id="GO:0005178">
    <property type="term" value="F:integrin binding"/>
    <property type="evidence" value="ECO:0007669"/>
    <property type="project" value="TreeGrafter"/>
</dbReference>
<dbReference type="InterPro" id="IPR006208">
    <property type="entry name" value="Glyco_hormone_CN"/>
</dbReference>
<keyword evidence="9" id="KW-0325">Glycoprotein</keyword>
<dbReference type="InterPro" id="IPR009030">
    <property type="entry name" value="Growth_fac_rcpt_cys_sf"/>
</dbReference>
<evidence type="ECO:0000259" key="14">
    <source>
        <dbReference type="PROSITE" id="PS01225"/>
    </source>
</evidence>
<dbReference type="Proteomes" id="UP001152836">
    <property type="component" value="Unassembled WGS sequence"/>
</dbReference>
<sequence>MATSNTDIVTHHLFGTHLLQPWLCCRAQSTVPSDTTPEHVRKQVCHWPCRCPPQKPTCPPGVSLVRDGCGCCKVCAKQRGDTCNEADLCDPHKGLYCDYSADKPRYESGVCAYLVAVGCEFNRVHYQNGQVFQPHPLFSCLCVGGAIGCTPLFISRMAGSNCSAADGVRSGTTNCGLRPLQQRLSAGYRASPAYRNLPLTWKKKCLVQATKWSPCSRTCGMGISTRVTNGNSKCEMRREKRLCYIQPCSRNASKAVEIPREKTCQPTFQLSKAEKFVFSGCSSTQSYRPTFCGMCLDRRCCVPSKSKMITVQFDCPSEGSFQWRMLWVTSCVCQRDCREPGDMFSELRLL</sequence>
<dbReference type="InterPro" id="IPR000884">
    <property type="entry name" value="TSP1_rpt"/>
</dbReference>
<keyword evidence="7" id="KW-0496">Mitochondrion</keyword>
<dbReference type="GO" id="GO:0031012">
    <property type="term" value="C:extracellular matrix"/>
    <property type="evidence" value="ECO:0007669"/>
    <property type="project" value="TreeGrafter"/>
</dbReference>
<proteinExistence type="inferred from homology"/>
<dbReference type="PIRSF" id="PIRSF036495">
    <property type="entry name" value="IGFBP_rP_CNN"/>
    <property type="match status" value="1"/>
</dbReference>
<dbReference type="InterPro" id="IPR006207">
    <property type="entry name" value="Cys_knot_C"/>
</dbReference>
<dbReference type="AlphaFoldDB" id="A0AAU9YTV4"/>
<dbReference type="SMART" id="SM00121">
    <property type="entry name" value="IB"/>
    <property type="match status" value="1"/>
</dbReference>
<evidence type="ECO:0000256" key="10">
    <source>
        <dbReference type="ARBA" id="ARBA00070115"/>
    </source>
</evidence>
<keyword evidence="4" id="KW-0964">Secreted</keyword>
<dbReference type="Pfam" id="PF19035">
    <property type="entry name" value="TSP1_CCN"/>
    <property type="match status" value="1"/>
</dbReference>
<dbReference type="EMBL" id="CALSGD010000381">
    <property type="protein sequence ID" value="CAH6778233.1"/>
    <property type="molecule type" value="Genomic_DNA"/>
</dbReference>
<dbReference type="GO" id="GO:0045597">
    <property type="term" value="P:positive regulation of cell differentiation"/>
    <property type="evidence" value="ECO:0007669"/>
    <property type="project" value="TreeGrafter"/>
</dbReference>
<comment type="similarity">
    <text evidence="3">Belongs to the CCN family.</text>
</comment>
<evidence type="ECO:0000256" key="12">
    <source>
        <dbReference type="ARBA" id="ARBA00083670"/>
    </source>
</evidence>
<evidence type="ECO:0000256" key="4">
    <source>
        <dbReference type="ARBA" id="ARBA00022525"/>
    </source>
</evidence>
<reference evidence="16" key="1">
    <citation type="submission" date="2022-06" db="EMBL/GenBank/DDBJ databases">
        <authorList>
            <person name="Andreotti S."/>
            <person name="Wyler E."/>
        </authorList>
    </citation>
    <scope>NUCLEOTIDE SEQUENCE</scope>
</reference>
<dbReference type="PROSITE" id="PS00222">
    <property type="entry name" value="IGFBP_N_1"/>
    <property type="match status" value="1"/>
</dbReference>
<evidence type="ECO:0000256" key="1">
    <source>
        <dbReference type="ARBA" id="ARBA00004173"/>
    </source>
</evidence>
<evidence type="ECO:0000256" key="8">
    <source>
        <dbReference type="ARBA" id="ARBA00023157"/>
    </source>
</evidence>
<comment type="caution">
    <text evidence="16">The sequence shown here is derived from an EMBL/GenBank/DDBJ whole genome shotgun (WGS) entry which is preliminary data.</text>
</comment>
<dbReference type="SUPFAM" id="SSF57184">
    <property type="entry name" value="Growth factor receptor domain"/>
    <property type="match status" value="1"/>
</dbReference>
<protein>
    <recommendedName>
        <fullName evidence="10">Cellular communication network factor 6</fullName>
    </recommendedName>
    <alternativeName>
        <fullName evidence="11">CCN family member 6</fullName>
    </alternativeName>
    <alternativeName>
        <fullName evidence="12">WNT1-inducible-signaling pathway protein 3</fullName>
    </alternativeName>
</protein>
<keyword evidence="8" id="KW-1015">Disulfide bond</keyword>
<gene>
    <name evidence="16" type="primary">Ccn6</name>
    <name evidence="16" type="ORF">PHOROB_LOCUS2019</name>
</gene>
<feature type="domain" description="IGFBP N-terminal" evidence="15">
    <location>
        <begin position="41"/>
        <end position="114"/>
    </location>
</feature>
<dbReference type="FunFam" id="2.10.70.10:FF:000081">
    <property type="entry name" value="Cellular communication network factor 6"/>
    <property type="match status" value="1"/>
</dbReference>
<dbReference type="InterPro" id="IPR017891">
    <property type="entry name" value="Insulin_GF-bd_Cys-rich_CS"/>
</dbReference>
<dbReference type="Gene3D" id="2.20.100.10">
    <property type="entry name" value="Thrombospondin type-1 (TSP1) repeat"/>
    <property type="match status" value="1"/>
</dbReference>
<dbReference type="InterPro" id="IPR036383">
    <property type="entry name" value="TSP1_rpt_sf"/>
</dbReference>
<dbReference type="SMART" id="SM00209">
    <property type="entry name" value="TSP1"/>
    <property type="match status" value="1"/>
</dbReference>
<dbReference type="InterPro" id="IPR012395">
    <property type="entry name" value="IGFBP_CNN"/>
</dbReference>
<dbReference type="InterPro" id="IPR000867">
    <property type="entry name" value="IGFBP-like"/>
</dbReference>
<dbReference type="PROSITE" id="PS01225">
    <property type="entry name" value="CTCK_2"/>
    <property type="match status" value="1"/>
</dbReference>
<dbReference type="PANTHER" id="PTHR11348">
    <property type="entry name" value="CONNECTIVE TISSUE GROWTH FACTOR-RELATED"/>
    <property type="match status" value="1"/>
</dbReference>
<dbReference type="PANTHER" id="PTHR11348:SF3">
    <property type="entry name" value="CELLULAR COMMUNICATION NETWORK FACTOR 6"/>
    <property type="match status" value="1"/>
</dbReference>
<evidence type="ECO:0000256" key="13">
    <source>
        <dbReference type="PROSITE-ProRule" id="PRU00039"/>
    </source>
</evidence>
<feature type="domain" description="CTCK" evidence="14">
    <location>
        <begin position="264"/>
        <end position="338"/>
    </location>
</feature>
<dbReference type="GO" id="GO:0008201">
    <property type="term" value="F:heparin binding"/>
    <property type="evidence" value="ECO:0007669"/>
    <property type="project" value="TreeGrafter"/>
</dbReference>
<evidence type="ECO:0000256" key="3">
    <source>
        <dbReference type="ARBA" id="ARBA00008125"/>
    </source>
</evidence>
<dbReference type="Pfam" id="PF00219">
    <property type="entry name" value="IGFBP"/>
    <property type="match status" value="1"/>
</dbReference>
<evidence type="ECO:0000259" key="15">
    <source>
        <dbReference type="PROSITE" id="PS51323"/>
    </source>
</evidence>
<evidence type="ECO:0000256" key="11">
    <source>
        <dbReference type="ARBA" id="ARBA00079082"/>
    </source>
</evidence>
<dbReference type="SMART" id="SM00041">
    <property type="entry name" value="CT"/>
    <property type="match status" value="1"/>
</dbReference>
<dbReference type="InterPro" id="IPR050941">
    <property type="entry name" value="CCN"/>
</dbReference>
<evidence type="ECO:0000256" key="7">
    <source>
        <dbReference type="ARBA" id="ARBA00023128"/>
    </source>
</evidence>
<keyword evidence="17" id="KW-1185">Reference proteome</keyword>